<dbReference type="PROSITE" id="PS50007">
    <property type="entry name" value="PIPLC_X_DOMAIN"/>
    <property type="match status" value="1"/>
</dbReference>
<feature type="signal peptide" evidence="6">
    <location>
        <begin position="1"/>
        <end position="21"/>
    </location>
</feature>
<accession>A0AAJ6QPA0</accession>
<sequence length="436" mass="49698">MLEAFRILFILILAWPADVECIEVNVVITPGDLRSGASGHIREIGLFIHGLSEDQIVRTNVEIFEDPSRTKLSTAFPLASKIAERLEGSVRVLSGLSLKPFNFRRDAALSGCLGFYVDVSLETNDSSSNLASNCLRVHTHWMEEQVDEIGSLPFVSVSFPGTHDAGSYKRADLVKTFLDYYFYSQEEDIFSQLMLGARFFDLRIGFTPDQGENPSDWFHIVHSYFITSNRVKTVFEDVRDFLKLYPNEIVLLDMHRFPVGNWDDETFTLFAELIETELGPWIIRVDPSVRSLEEVLATGRRVLITCNDDSFLSDLYFKGVVNVWANTDEVTQLHQYFEGNLPRHFRGNRLYSAMAELTPQGILPFIFDTYGGGLRGMADRHNFETMLWFRHDRDLRSNTTIIAMDFFASTDIVEISKRINLERAKAQLTGRARGAV</sequence>
<dbReference type="SUPFAM" id="SSF51695">
    <property type="entry name" value="PLC-like phosphodiesterases"/>
    <property type="match status" value="1"/>
</dbReference>
<comment type="catalytic activity">
    <reaction evidence="1">
        <text>an N-(acyl)-sphingosylphosphoethanolamine = an N-(acyl)-sphingosyl-1,3-cyclic phosphate + ethanolamine</text>
        <dbReference type="Rhea" id="RHEA:60648"/>
        <dbReference type="ChEBI" id="CHEBI:57603"/>
        <dbReference type="ChEBI" id="CHEBI:143891"/>
        <dbReference type="ChEBI" id="CHEBI:143892"/>
    </reaction>
</comment>
<dbReference type="PANTHER" id="PTHR13593:SF103">
    <property type="entry name" value="RE10370P"/>
    <property type="match status" value="1"/>
</dbReference>
<dbReference type="KEGG" id="goe:100900477"/>
<reference evidence="9" key="1">
    <citation type="submission" date="2025-08" db="UniProtKB">
        <authorList>
            <consortium name="RefSeq"/>
        </authorList>
    </citation>
    <scope>IDENTIFICATION</scope>
</reference>
<dbReference type="PANTHER" id="PTHR13593">
    <property type="match status" value="1"/>
</dbReference>
<dbReference type="InterPro" id="IPR051057">
    <property type="entry name" value="PI-PLC_domain"/>
</dbReference>
<keyword evidence="5" id="KW-0456">Lyase</keyword>
<keyword evidence="2" id="KW-0479">Metal-binding</keyword>
<keyword evidence="6" id="KW-0732">Signal</keyword>
<organism evidence="8 9">
    <name type="scientific">Galendromus occidentalis</name>
    <name type="common">western predatory mite</name>
    <dbReference type="NCBI Taxonomy" id="34638"/>
    <lineage>
        <taxon>Eukaryota</taxon>
        <taxon>Metazoa</taxon>
        <taxon>Ecdysozoa</taxon>
        <taxon>Arthropoda</taxon>
        <taxon>Chelicerata</taxon>
        <taxon>Arachnida</taxon>
        <taxon>Acari</taxon>
        <taxon>Parasitiformes</taxon>
        <taxon>Mesostigmata</taxon>
        <taxon>Gamasina</taxon>
        <taxon>Phytoseioidea</taxon>
        <taxon>Phytoseiidae</taxon>
        <taxon>Typhlodrominae</taxon>
        <taxon>Galendromus</taxon>
    </lineage>
</organism>
<dbReference type="CDD" id="cd08587">
    <property type="entry name" value="PI-PLCXDc_like"/>
    <property type="match status" value="1"/>
</dbReference>
<keyword evidence="4" id="KW-1015">Disulfide bond</keyword>
<evidence type="ECO:0000256" key="4">
    <source>
        <dbReference type="ARBA" id="ARBA00023157"/>
    </source>
</evidence>
<keyword evidence="8" id="KW-1185">Reference proteome</keyword>
<dbReference type="RefSeq" id="XP_003739327.1">
    <property type="nucleotide sequence ID" value="XM_003739279.1"/>
</dbReference>
<keyword evidence="3" id="KW-0460">Magnesium</keyword>
<evidence type="ECO:0000256" key="3">
    <source>
        <dbReference type="ARBA" id="ARBA00022842"/>
    </source>
</evidence>
<evidence type="ECO:0000256" key="2">
    <source>
        <dbReference type="ARBA" id="ARBA00022723"/>
    </source>
</evidence>
<dbReference type="GO" id="GO:0008081">
    <property type="term" value="F:phosphoric diester hydrolase activity"/>
    <property type="evidence" value="ECO:0007669"/>
    <property type="project" value="InterPro"/>
</dbReference>
<evidence type="ECO:0000313" key="9">
    <source>
        <dbReference type="RefSeq" id="XP_003739327.1"/>
    </source>
</evidence>
<dbReference type="InterPro" id="IPR000909">
    <property type="entry name" value="PLipase_C_PInositol-sp_X_dom"/>
</dbReference>
<evidence type="ECO:0000256" key="5">
    <source>
        <dbReference type="ARBA" id="ARBA00023239"/>
    </source>
</evidence>
<dbReference type="Proteomes" id="UP000694867">
    <property type="component" value="Unplaced"/>
</dbReference>
<evidence type="ECO:0000259" key="7">
    <source>
        <dbReference type="SMART" id="SM00148"/>
    </source>
</evidence>
<evidence type="ECO:0000256" key="1">
    <source>
        <dbReference type="ARBA" id="ARBA00000110"/>
    </source>
</evidence>
<dbReference type="AlphaFoldDB" id="A0AAJ6QPA0"/>
<proteinExistence type="predicted"/>
<dbReference type="InterPro" id="IPR017946">
    <property type="entry name" value="PLC-like_Pdiesterase_TIM-brl"/>
</dbReference>
<dbReference type="GO" id="GO:0046872">
    <property type="term" value="F:metal ion binding"/>
    <property type="evidence" value="ECO:0007669"/>
    <property type="project" value="UniProtKB-KW"/>
</dbReference>
<evidence type="ECO:0000313" key="8">
    <source>
        <dbReference type="Proteomes" id="UP000694867"/>
    </source>
</evidence>
<dbReference type="GeneID" id="100900477"/>
<dbReference type="GO" id="GO:0006629">
    <property type="term" value="P:lipid metabolic process"/>
    <property type="evidence" value="ECO:0007669"/>
    <property type="project" value="InterPro"/>
</dbReference>
<evidence type="ECO:0000256" key="6">
    <source>
        <dbReference type="SAM" id="SignalP"/>
    </source>
</evidence>
<protein>
    <submittedName>
        <fullName evidence="9">Uncharacterized protein LOC100900477</fullName>
    </submittedName>
</protein>
<dbReference type="GO" id="GO:0016829">
    <property type="term" value="F:lyase activity"/>
    <property type="evidence" value="ECO:0007669"/>
    <property type="project" value="UniProtKB-KW"/>
</dbReference>
<gene>
    <name evidence="9" type="primary">LOC100900477</name>
</gene>
<feature type="domain" description="Phosphatidylinositol-specific phospholipase C X" evidence="7">
    <location>
        <begin position="148"/>
        <end position="307"/>
    </location>
</feature>
<dbReference type="SMART" id="SM00148">
    <property type="entry name" value="PLCXc"/>
    <property type="match status" value="1"/>
</dbReference>
<name>A0AAJ6QPA0_9ACAR</name>
<dbReference type="Gene3D" id="3.20.20.190">
    <property type="entry name" value="Phosphatidylinositol (PI) phosphodiesterase"/>
    <property type="match status" value="1"/>
</dbReference>
<feature type="chain" id="PRO_5042491158" evidence="6">
    <location>
        <begin position="22"/>
        <end position="436"/>
    </location>
</feature>